<gene>
    <name evidence="3" type="ORF">HGB48_11340</name>
</gene>
<proteinExistence type="predicted"/>
<dbReference type="Proteomes" id="UP000579250">
    <property type="component" value="Unassembled WGS sequence"/>
</dbReference>
<keyword evidence="4" id="KW-1185">Reference proteome</keyword>
<dbReference type="Gene3D" id="3.30.572.10">
    <property type="entry name" value="Thymidylate synthase/dCMP hydroxymethylase domain"/>
    <property type="match status" value="1"/>
</dbReference>
<organism evidence="3 4">
    <name type="scientific">Actinomadura latina</name>
    <dbReference type="NCBI Taxonomy" id="163603"/>
    <lineage>
        <taxon>Bacteria</taxon>
        <taxon>Bacillati</taxon>
        <taxon>Actinomycetota</taxon>
        <taxon>Actinomycetes</taxon>
        <taxon>Streptosporangiales</taxon>
        <taxon>Thermomonosporaceae</taxon>
        <taxon>Actinomadura</taxon>
    </lineage>
</organism>
<evidence type="ECO:0000256" key="1">
    <source>
        <dbReference type="ARBA" id="ARBA00022679"/>
    </source>
</evidence>
<comment type="caution">
    <text evidence="3">The sequence shown here is derived from an EMBL/GenBank/DDBJ whole genome shotgun (WGS) entry which is preliminary data.</text>
</comment>
<evidence type="ECO:0000259" key="2">
    <source>
        <dbReference type="Pfam" id="PF00303"/>
    </source>
</evidence>
<dbReference type="RefSeq" id="WP_168444603.1">
    <property type="nucleotide sequence ID" value="NZ_JAAXPI010000011.1"/>
</dbReference>
<feature type="domain" description="Thymidylate synthase/dCMP hydroxymethylase" evidence="2">
    <location>
        <begin position="83"/>
        <end position="195"/>
    </location>
</feature>
<dbReference type="AlphaFoldDB" id="A0A846Z0P0"/>
<dbReference type="InterPro" id="IPR036926">
    <property type="entry name" value="Thymidate_synth/dCMP_Mease_sf"/>
</dbReference>
<sequence length="203" mass="23036">MEITIETIESGWNAVVDLFRDDAPVRIATRNGVSFDIPGLTININNVTNTALPTLYKYPELAKDYLDRLLGSMRGESMLYHRLYRWEAGEKPEFNQIAEIKEVLANDRNSRSAVFTAWRPEEDLGSLYPISPVDGCFRIIENVLHVFLTARSTDVMVGLVPELIAWAHFVADMTLGLSVEKGVIHYHCWSLHMYEIDFVSSLG</sequence>
<dbReference type="EMBL" id="JAAXPI010000011">
    <property type="protein sequence ID" value="NKZ04345.1"/>
    <property type="molecule type" value="Genomic_DNA"/>
</dbReference>
<keyword evidence="1" id="KW-0808">Transferase</keyword>
<name>A0A846Z0P0_9ACTN</name>
<evidence type="ECO:0000313" key="4">
    <source>
        <dbReference type="Proteomes" id="UP000579250"/>
    </source>
</evidence>
<protein>
    <recommendedName>
        <fullName evidence="2">Thymidylate synthase/dCMP hydroxymethylase domain-containing protein</fullName>
    </recommendedName>
</protein>
<reference evidence="3 4" key="1">
    <citation type="submission" date="2020-04" db="EMBL/GenBank/DDBJ databases">
        <title>MicrobeNet Type strains.</title>
        <authorList>
            <person name="Nicholson A.C."/>
        </authorList>
    </citation>
    <scope>NUCLEOTIDE SEQUENCE [LARGE SCALE GENOMIC DNA]</scope>
    <source>
        <strain evidence="3 4">ATCC BAA-277</strain>
    </source>
</reference>
<dbReference type="SUPFAM" id="SSF55831">
    <property type="entry name" value="Thymidylate synthase/dCMP hydroxymethylase"/>
    <property type="match status" value="1"/>
</dbReference>
<evidence type="ECO:0000313" key="3">
    <source>
        <dbReference type="EMBL" id="NKZ04345.1"/>
    </source>
</evidence>
<accession>A0A846Z0P0</accession>
<dbReference type="GO" id="GO:0016740">
    <property type="term" value="F:transferase activity"/>
    <property type="evidence" value="ECO:0007669"/>
    <property type="project" value="UniProtKB-KW"/>
</dbReference>
<dbReference type="Pfam" id="PF00303">
    <property type="entry name" value="Thymidylat_synt"/>
    <property type="match status" value="1"/>
</dbReference>
<dbReference type="InterPro" id="IPR023451">
    <property type="entry name" value="Thymidate_synth/dCMP_Mease_dom"/>
</dbReference>